<dbReference type="FunFam" id="3.30.1330.90:FF:000001">
    <property type="entry name" value="L-serine ammonia-lyase 1"/>
    <property type="match status" value="1"/>
</dbReference>
<keyword evidence="15" id="KW-1185">Reference proteome</keyword>
<dbReference type="GO" id="GO:0003941">
    <property type="term" value="F:L-serine ammonia-lyase activity"/>
    <property type="evidence" value="ECO:0007669"/>
    <property type="project" value="UniProtKB-UniRule"/>
</dbReference>
<name>A0A850H4R8_9SPHN</name>
<sequence>MLSILDIFRIGIGPSSSHTVGPMRIAAMFVRALRKSGKLERTQRVQIELQGSLALTGTGHGTIGASVLGLMGYRPDRLDPDEGEGALEQVRESGRLSLGGSHAIAFSIRDNIDLAGHIVPDLHPNGMRLTASDAEGKVLSDRTYFSTGGGFVATEAQLRKPAKGDRVRTAVSVPYDFGSAEELLSICEREALAIAEVVLANEDAFRSREKTLQGIDRIAKAMDQCIERGLSQTGILPGGLNVHRRAPAMWDRLNGTPRSNEREELFDWLNCYAMAVNEENAAGGRVVTAPTNGAAGILPAVIRFYCKTADEKPCRDSRRKFLLTSGAIALLYKQRASISGAEMGCQGEVGVACSMAAGGLAALWGASPPQVASAAEIGMEHNLGLTCDPVGGLVQVPCIERNAIGAVKAVNAARLALHREEAETCVSLDQVIETMRQTGLDMSTKYKETSQGGLAVNVIEC</sequence>
<evidence type="ECO:0000256" key="11">
    <source>
        <dbReference type="RuleBase" id="RU366059"/>
    </source>
</evidence>
<dbReference type="GO" id="GO:0051539">
    <property type="term" value="F:4 iron, 4 sulfur cluster binding"/>
    <property type="evidence" value="ECO:0007669"/>
    <property type="project" value="UniProtKB-UniRule"/>
</dbReference>
<dbReference type="PANTHER" id="PTHR30182:SF1">
    <property type="entry name" value="L-SERINE DEHYDRATASE 1"/>
    <property type="match status" value="1"/>
</dbReference>
<dbReference type="GO" id="GO:0009063">
    <property type="term" value="P:amino acid catabolic process"/>
    <property type="evidence" value="ECO:0007669"/>
    <property type="project" value="UniProtKB-ARBA"/>
</dbReference>
<keyword evidence="7 11" id="KW-0408">Iron</keyword>
<comment type="catalytic activity">
    <reaction evidence="10 11">
        <text>L-serine = pyruvate + NH4(+)</text>
        <dbReference type="Rhea" id="RHEA:19169"/>
        <dbReference type="ChEBI" id="CHEBI:15361"/>
        <dbReference type="ChEBI" id="CHEBI:28938"/>
        <dbReference type="ChEBI" id="CHEBI:33384"/>
        <dbReference type="EC" id="4.3.1.17"/>
    </reaction>
</comment>
<evidence type="ECO:0000256" key="10">
    <source>
        <dbReference type="ARBA" id="ARBA00049406"/>
    </source>
</evidence>
<dbReference type="PANTHER" id="PTHR30182">
    <property type="entry name" value="L-SERINE DEHYDRATASE"/>
    <property type="match status" value="1"/>
</dbReference>
<evidence type="ECO:0000259" key="12">
    <source>
        <dbReference type="Pfam" id="PF03313"/>
    </source>
</evidence>
<dbReference type="InterPro" id="IPR051318">
    <property type="entry name" value="Fe-S_L-Ser"/>
</dbReference>
<keyword evidence="9 11" id="KW-0456">Lyase</keyword>
<evidence type="ECO:0000256" key="8">
    <source>
        <dbReference type="ARBA" id="ARBA00023014"/>
    </source>
</evidence>
<feature type="domain" description="Serine dehydratase-like alpha subunit" evidence="12">
    <location>
        <begin position="190"/>
        <end position="455"/>
    </location>
</feature>
<dbReference type="NCBIfam" id="TIGR00720">
    <property type="entry name" value="sda_mono"/>
    <property type="match status" value="1"/>
</dbReference>
<evidence type="ECO:0000313" key="14">
    <source>
        <dbReference type="EMBL" id="NVD44888.1"/>
    </source>
</evidence>
<dbReference type="Pfam" id="PF03313">
    <property type="entry name" value="SDH_alpha"/>
    <property type="match status" value="1"/>
</dbReference>
<evidence type="ECO:0000256" key="6">
    <source>
        <dbReference type="ARBA" id="ARBA00022723"/>
    </source>
</evidence>
<dbReference type="AlphaFoldDB" id="A0A850H4R8"/>
<comment type="pathway">
    <text evidence="2">Carbohydrate biosynthesis; gluconeogenesis.</text>
</comment>
<dbReference type="InterPro" id="IPR029009">
    <property type="entry name" value="ASB_dom_sf"/>
</dbReference>
<dbReference type="EC" id="4.3.1.17" evidence="11"/>
<evidence type="ECO:0000256" key="3">
    <source>
        <dbReference type="ARBA" id="ARBA00008636"/>
    </source>
</evidence>
<evidence type="ECO:0000256" key="7">
    <source>
        <dbReference type="ARBA" id="ARBA00023004"/>
    </source>
</evidence>
<evidence type="ECO:0000256" key="9">
    <source>
        <dbReference type="ARBA" id="ARBA00023239"/>
    </source>
</evidence>
<evidence type="ECO:0000256" key="5">
    <source>
        <dbReference type="ARBA" id="ARBA00022485"/>
    </source>
</evidence>
<protein>
    <recommendedName>
        <fullName evidence="11">L-serine dehydratase</fullName>
        <ecNumber evidence="11">4.3.1.17</ecNumber>
    </recommendedName>
</protein>
<evidence type="ECO:0000256" key="1">
    <source>
        <dbReference type="ARBA" id="ARBA00001966"/>
    </source>
</evidence>
<dbReference type="EMBL" id="JABWGV010000002">
    <property type="protein sequence ID" value="NVD44888.1"/>
    <property type="molecule type" value="Genomic_DNA"/>
</dbReference>
<keyword evidence="6 11" id="KW-0479">Metal-binding</keyword>
<keyword evidence="4 11" id="KW-0312">Gluconeogenesis</keyword>
<evidence type="ECO:0000256" key="4">
    <source>
        <dbReference type="ARBA" id="ARBA00022432"/>
    </source>
</evidence>
<accession>A0A850H4R8</accession>
<dbReference type="GO" id="GO:0006094">
    <property type="term" value="P:gluconeogenesis"/>
    <property type="evidence" value="ECO:0007669"/>
    <property type="project" value="UniProtKB-KW"/>
</dbReference>
<dbReference type="Pfam" id="PF03315">
    <property type="entry name" value="SDH_beta"/>
    <property type="match status" value="1"/>
</dbReference>
<dbReference type="Proteomes" id="UP000561438">
    <property type="component" value="Unassembled WGS sequence"/>
</dbReference>
<evidence type="ECO:0000313" key="15">
    <source>
        <dbReference type="Proteomes" id="UP000561438"/>
    </source>
</evidence>
<dbReference type="InterPro" id="IPR005131">
    <property type="entry name" value="Ser_deHydtase_bsu"/>
</dbReference>
<keyword evidence="8 11" id="KW-0411">Iron-sulfur</keyword>
<dbReference type="InterPro" id="IPR005130">
    <property type="entry name" value="Ser_deHydtase-like_asu"/>
</dbReference>
<evidence type="ECO:0000259" key="13">
    <source>
        <dbReference type="Pfam" id="PF03315"/>
    </source>
</evidence>
<dbReference type="GO" id="GO:0046872">
    <property type="term" value="F:metal ion binding"/>
    <property type="evidence" value="ECO:0007669"/>
    <property type="project" value="UniProtKB-KW"/>
</dbReference>
<dbReference type="RefSeq" id="WP_176267179.1">
    <property type="nucleotide sequence ID" value="NZ_JABWGV010000002.1"/>
</dbReference>
<organism evidence="14 15">
    <name type="scientific">Qipengyuania atrilutea</name>
    <dbReference type="NCBI Taxonomy" id="2744473"/>
    <lineage>
        <taxon>Bacteria</taxon>
        <taxon>Pseudomonadati</taxon>
        <taxon>Pseudomonadota</taxon>
        <taxon>Alphaproteobacteria</taxon>
        <taxon>Sphingomonadales</taxon>
        <taxon>Erythrobacteraceae</taxon>
        <taxon>Qipengyuania</taxon>
    </lineage>
</organism>
<keyword evidence="5 11" id="KW-0004">4Fe-4S</keyword>
<dbReference type="Gene3D" id="3.30.1330.90">
    <property type="entry name" value="D-3-phosphoglycerate dehydrogenase, domain 3"/>
    <property type="match status" value="1"/>
</dbReference>
<feature type="domain" description="Serine dehydratase beta chain" evidence="13">
    <location>
        <begin position="3"/>
        <end position="156"/>
    </location>
</feature>
<reference evidence="14 15" key="1">
    <citation type="submission" date="2020-06" db="EMBL/GenBank/DDBJ databases">
        <title>Altererythrobacter sp. HHU K3-1.</title>
        <authorList>
            <person name="Zhang D."/>
            <person name="Xue H."/>
        </authorList>
    </citation>
    <scope>NUCLEOTIDE SEQUENCE [LARGE SCALE GENOMIC DNA]</scope>
    <source>
        <strain evidence="14 15">HHU K3-1</strain>
    </source>
</reference>
<dbReference type="SUPFAM" id="SSF143548">
    <property type="entry name" value="Serine metabolism enzymes domain"/>
    <property type="match status" value="1"/>
</dbReference>
<gene>
    <name evidence="14" type="ORF">HUV48_07615</name>
</gene>
<dbReference type="InterPro" id="IPR004644">
    <property type="entry name" value="Fe-S_L-Ser_mono"/>
</dbReference>
<comment type="similarity">
    <text evidence="3 11">Belongs to the iron-sulfur dependent L-serine dehydratase family.</text>
</comment>
<evidence type="ECO:0000256" key="2">
    <source>
        <dbReference type="ARBA" id="ARBA00004742"/>
    </source>
</evidence>
<comment type="cofactor">
    <cofactor evidence="1 11">
        <name>[4Fe-4S] cluster</name>
        <dbReference type="ChEBI" id="CHEBI:49883"/>
    </cofactor>
</comment>
<proteinExistence type="inferred from homology"/>
<comment type="caution">
    <text evidence="14">The sequence shown here is derived from an EMBL/GenBank/DDBJ whole genome shotgun (WGS) entry which is preliminary data.</text>
</comment>